<gene>
    <name evidence="4" type="ORF">SAMN05660461_0132</name>
</gene>
<dbReference type="PANTHER" id="PTHR43265">
    <property type="entry name" value="ESTERASE ESTD"/>
    <property type="match status" value="1"/>
</dbReference>
<feature type="chain" id="PRO_5012549822" description="Serine aminopeptidase S33 domain-containing protein" evidence="1">
    <location>
        <begin position="20"/>
        <end position="420"/>
    </location>
</feature>
<dbReference type="InterPro" id="IPR029058">
    <property type="entry name" value="AB_hydrolase_fold"/>
</dbReference>
<evidence type="ECO:0000256" key="1">
    <source>
        <dbReference type="SAM" id="SignalP"/>
    </source>
</evidence>
<sequence length="420" mass="45720">MKKWYLLSFLCILFCTASAQQNDQITTQFFGQLGKGNWDGARENMDANMKTKVTPDMLKGIWQQLEQSYGKWEALISQKTAKEAAYDIILADNRFGKAILTFRVVFDNNHRIAGFFIAGTKLITTALLPYEETDTVVTTDGGILYGVLTKPVMKQPWPVVLIIAGSGPTDHNGNNPLSPATNGNSYQQLAAALAANGIASVRYDKRGIGQSTGFKKSNSATSLDDYTDDAIAWIDHLQKNTQQFKNVAVIGHSEGALIGLMAAGRRSFKSLVSLSGPGECMDKVLLAQLKPKLADSLYNDVTVILNELRQGNNPQQVPAALSLLFNPSLYTFWKSTFHYDPCALLPAVKMPFFIIGGTSDVQVPPVQADILHNCKPGSQLLMIKGMTHALKDTAPVPAGNQAPLPLSAQLVPSLVKFITN</sequence>
<proteinExistence type="predicted"/>
<reference evidence="4 5" key="1">
    <citation type="submission" date="2017-02" db="EMBL/GenBank/DDBJ databases">
        <authorList>
            <person name="Peterson S.W."/>
        </authorList>
    </citation>
    <scope>NUCLEOTIDE SEQUENCE [LARGE SCALE GENOMIC DNA]</scope>
    <source>
        <strain evidence="4 5">DSM 18108</strain>
    </source>
</reference>
<feature type="domain" description="DUF3887" evidence="3">
    <location>
        <begin position="28"/>
        <end position="115"/>
    </location>
</feature>
<name>A0A1T5N329_9BACT</name>
<dbReference type="Proteomes" id="UP000190166">
    <property type="component" value="Unassembled WGS sequence"/>
</dbReference>
<organism evidence="4 5">
    <name type="scientific">Chitinophaga ginsengisegetis</name>
    <dbReference type="NCBI Taxonomy" id="393003"/>
    <lineage>
        <taxon>Bacteria</taxon>
        <taxon>Pseudomonadati</taxon>
        <taxon>Bacteroidota</taxon>
        <taxon>Chitinophagia</taxon>
        <taxon>Chitinophagales</taxon>
        <taxon>Chitinophagaceae</taxon>
        <taxon>Chitinophaga</taxon>
    </lineage>
</organism>
<dbReference type="Pfam" id="PF13026">
    <property type="entry name" value="DUF3887"/>
    <property type="match status" value="1"/>
</dbReference>
<dbReference type="Gene3D" id="3.40.50.1820">
    <property type="entry name" value="alpha/beta hydrolase"/>
    <property type="match status" value="1"/>
</dbReference>
<evidence type="ECO:0008006" key="6">
    <source>
        <dbReference type="Google" id="ProtNLM"/>
    </source>
</evidence>
<dbReference type="InterPro" id="IPR022742">
    <property type="entry name" value="Hydrolase_4"/>
</dbReference>
<accession>A0A1T5N329</accession>
<keyword evidence="1" id="KW-0732">Signal</keyword>
<evidence type="ECO:0000259" key="3">
    <source>
        <dbReference type="Pfam" id="PF13026"/>
    </source>
</evidence>
<dbReference type="EMBL" id="FUZZ01000001">
    <property type="protein sequence ID" value="SKC94856.1"/>
    <property type="molecule type" value="Genomic_DNA"/>
</dbReference>
<dbReference type="InterPro" id="IPR024981">
    <property type="entry name" value="DUF3887"/>
</dbReference>
<dbReference type="Pfam" id="PF12146">
    <property type="entry name" value="Hydrolase_4"/>
    <property type="match status" value="1"/>
</dbReference>
<keyword evidence="5" id="KW-1185">Reference proteome</keyword>
<feature type="domain" description="Serine aminopeptidase S33" evidence="2">
    <location>
        <begin position="184"/>
        <end position="272"/>
    </location>
</feature>
<dbReference type="SUPFAM" id="SSF53474">
    <property type="entry name" value="alpha/beta-Hydrolases"/>
    <property type="match status" value="1"/>
</dbReference>
<dbReference type="RefSeq" id="WP_079467491.1">
    <property type="nucleotide sequence ID" value="NZ_FUZZ01000001.1"/>
</dbReference>
<evidence type="ECO:0000259" key="2">
    <source>
        <dbReference type="Pfam" id="PF12146"/>
    </source>
</evidence>
<protein>
    <recommendedName>
        <fullName evidence="6">Serine aminopeptidase S33 domain-containing protein</fullName>
    </recommendedName>
</protein>
<evidence type="ECO:0000313" key="5">
    <source>
        <dbReference type="Proteomes" id="UP000190166"/>
    </source>
</evidence>
<dbReference type="Gene3D" id="3.10.450.590">
    <property type="match status" value="1"/>
</dbReference>
<dbReference type="InterPro" id="IPR053145">
    <property type="entry name" value="AB_hydrolase_Est10"/>
</dbReference>
<dbReference type="STRING" id="393003.SAMN05660461_0132"/>
<evidence type="ECO:0000313" key="4">
    <source>
        <dbReference type="EMBL" id="SKC94856.1"/>
    </source>
</evidence>
<dbReference type="PANTHER" id="PTHR43265:SF1">
    <property type="entry name" value="ESTERASE ESTD"/>
    <property type="match status" value="1"/>
</dbReference>
<dbReference type="GO" id="GO:0052689">
    <property type="term" value="F:carboxylic ester hydrolase activity"/>
    <property type="evidence" value="ECO:0007669"/>
    <property type="project" value="TreeGrafter"/>
</dbReference>
<feature type="signal peptide" evidence="1">
    <location>
        <begin position="1"/>
        <end position="19"/>
    </location>
</feature>
<dbReference type="AlphaFoldDB" id="A0A1T5N329"/>